<dbReference type="FunFam" id="2.70.170.10:FF:000028">
    <property type="entry name" value="AcetylCholine Receptor"/>
    <property type="match status" value="1"/>
</dbReference>
<evidence type="ECO:0000256" key="7">
    <source>
        <dbReference type="SAM" id="SignalP"/>
    </source>
</evidence>
<feature type="transmembrane region" description="Helical" evidence="6">
    <location>
        <begin position="311"/>
        <end position="331"/>
    </location>
</feature>
<evidence type="ECO:0000256" key="2">
    <source>
        <dbReference type="ARBA" id="ARBA00022692"/>
    </source>
</evidence>
<dbReference type="CDD" id="cd18989">
    <property type="entry name" value="LGIC_ECD_cation"/>
    <property type="match status" value="1"/>
</dbReference>
<dbReference type="GO" id="GO:0005230">
    <property type="term" value="F:extracellular ligand-gated monoatomic ion channel activity"/>
    <property type="evidence" value="ECO:0007669"/>
    <property type="project" value="InterPro"/>
</dbReference>
<dbReference type="GO" id="GO:0004888">
    <property type="term" value="F:transmembrane signaling receptor activity"/>
    <property type="evidence" value="ECO:0007669"/>
    <property type="project" value="InterPro"/>
</dbReference>
<dbReference type="Pfam" id="PF02932">
    <property type="entry name" value="Neur_chan_memb"/>
    <property type="match status" value="1"/>
</dbReference>
<feature type="chain" id="PRO_5041736819" evidence="7">
    <location>
        <begin position="21"/>
        <end position="445"/>
    </location>
</feature>
<evidence type="ECO:0000313" key="11">
    <source>
        <dbReference type="Proteomes" id="UP001186944"/>
    </source>
</evidence>
<organism evidence="10 11">
    <name type="scientific">Pinctada imbricata</name>
    <name type="common">Atlantic pearl-oyster</name>
    <name type="synonym">Pinctada martensii</name>
    <dbReference type="NCBI Taxonomy" id="66713"/>
    <lineage>
        <taxon>Eukaryota</taxon>
        <taxon>Metazoa</taxon>
        <taxon>Spiralia</taxon>
        <taxon>Lophotrochozoa</taxon>
        <taxon>Mollusca</taxon>
        <taxon>Bivalvia</taxon>
        <taxon>Autobranchia</taxon>
        <taxon>Pteriomorphia</taxon>
        <taxon>Pterioida</taxon>
        <taxon>Pterioidea</taxon>
        <taxon>Pteriidae</taxon>
        <taxon>Pinctada</taxon>
    </lineage>
</organism>
<keyword evidence="7" id="KW-0732">Signal</keyword>
<gene>
    <name evidence="10" type="ORF">FSP39_000885</name>
</gene>
<feature type="transmembrane region" description="Helical" evidence="6">
    <location>
        <begin position="417"/>
        <end position="438"/>
    </location>
</feature>
<dbReference type="Proteomes" id="UP001186944">
    <property type="component" value="Unassembled WGS sequence"/>
</dbReference>
<keyword evidence="2 6" id="KW-0812">Transmembrane</keyword>
<dbReference type="Gene3D" id="2.70.170.10">
    <property type="entry name" value="Neurotransmitter-gated ion-channel ligand-binding domain"/>
    <property type="match status" value="1"/>
</dbReference>
<feature type="transmembrane region" description="Helical" evidence="6">
    <location>
        <begin position="247"/>
        <end position="268"/>
    </location>
</feature>
<accession>A0AA89C8J4</accession>
<name>A0AA89C8J4_PINIB</name>
<feature type="domain" description="Neurotransmitter-gated ion-channel ligand-binding" evidence="8">
    <location>
        <begin position="44"/>
        <end position="246"/>
    </location>
</feature>
<dbReference type="EMBL" id="VSWD01000003">
    <property type="protein sequence ID" value="KAK3105575.1"/>
    <property type="molecule type" value="Genomic_DNA"/>
</dbReference>
<dbReference type="Pfam" id="PF02931">
    <property type="entry name" value="Neur_chan_LBD"/>
    <property type="match status" value="1"/>
</dbReference>
<evidence type="ECO:0000313" key="10">
    <source>
        <dbReference type="EMBL" id="KAK3105575.1"/>
    </source>
</evidence>
<evidence type="ECO:0000256" key="1">
    <source>
        <dbReference type="ARBA" id="ARBA00004141"/>
    </source>
</evidence>
<evidence type="ECO:0000259" key="8">
    <source>
        <dbReference type="Pfam" id="PF02931"/>
    </source>
</evidence>
<feature type="domain" description="Neurotransmitter-gated ion-channel transmembrane" evidence="9">
    <location>
        <begin position="253"/>
        <end position="340"/>
    </location>
</feature>
<proteinExistence type="predicted"/>
<protein>
    <submittedName>
        <fullName evidence="10">Uncharacterized protein</fullName>
    </submittedName>
</protein>
<dbReference type="SUPFAM" id="SSF63712">
    <property type="entry name" value="Nicotinic receptor ligand binding domain-like"/>
    <property type="match status" value="1"/>
</dbReference>
<dbReference type="GO" id="GO:0016020">
    <property type="term" value="C:membrane"/>
    <property type="evidence" value="ECO:0007669"/>
    <property type="project" value="UniProtKB-SubCell"/>
</dbReference>
<evidence type="ECO:0000256" key="3">
    <source>
        <dbReference type="ARBA" id="ARBA00022989"/>
    </source>
</evidence>
<feature type="compositionally biased region" description="Acidic residues" evidence="5">
    <location>
        <begin position="373"/>
        <end position="387"/>
    </location>
</feature>
<comment type="subcellular location">
    <subcellularLocation>
        <location evidence="1">Membrane</location>
        <topology evidence="1">Multi-pass membrane protein</topology>
    </subcellularLocation>
</comment>
<sequence length="445" mass="50320">MEKICVILLCLAVCFSGCNADISTGNCSVCQSMPIPTLSHVILIFKDLFTDSDYTNLVFPVADQTATMTVDMSFTLYSITEFDEIAGTLSVIARLKMSWYDQYVIEKYVPKTHVLESLDVPQDDIWLPPITLFNSVDSLTPVGHSGYEATIALTNGYVQWSIGIVTKTSCTVNAEDYPFDRQECEIQFTPWAFEYTEIELSSDESEIDLEEFTENEEWAVTNTSVEITVAANRSIIHYKMTLARRPVFFLVNMIIPIILLGLLNSLCFVLPTDSGERMGFATNVFLTFAVYMTILASSIPQQSKPLTIMSYYIAIMLSVSSITTIISVFTLRISNRDPENEVPLGLNYMFAFLTCRVCRKRYREMGKNYDRLNDDDEETDSGCDEEAERMSDDLASNTRFRFGITWRVVGKTVDKMLFMLFLMGTLGVSGYFLTPLVMKLDMSII</sequence>
<dbReference type="SUPFAM" id="SSF90112">
    <property type="entry name" value="Neurotransmitter-gated ion-channel transmembrane pore"/>
    <property type="match status" value="1"/>
</dbReference>
<dbReference type="InterPro" id="IPR036719">
    <property type="entry name" value="Neuro-gated_channel_TM_sf"/>
</dbReference>
<reference evidence="10" key="1">
    <citation type="submission" date="2019-08" db="EMBL/GenBank/DDBJ databases">
        <title>The improved chromosome-level genome for the pearl oyster Pinctada fucata martensii using PacBio sequencing and Hi-C.</title>
        <authorList>
            <person name="Zheng Z."/>
        </authorList>
    </citation>
    <scope>NUCLEOTIDE SEQUENCE</scope>
    <source>
        <strain evidence="10">ZZ-2019</strain>
        <tissue evidence="10">Adductor muscle</tissue>
    </source>
</reference>
<dbReference type="PRINTS" id="PR00252">
    <property type="entry name" value="NRIONCHANNEL"/>
</dbReference>
<evidence type="ECO:0000256" key="6">
    <source>
        <dbReference type="SAM" id="Phobius"/>
    </source>
</evidence>
<dbReference type="InterPro" id="IPR006201">
    <property type="entry name" value="Neur_channel"/>
</dbReference>
<dbReference type="InterPro" id="IPR006029">
    <property type="entry name" value="Neurotrans-gated_channel_TM"/>
</dbReference>
<dbReference type="AlphaFoldDB" id="A0AA89C8J4"/>
<keyword evidence="3 6" id="KW-1133">Transmembrane helix</keyword>
<evidence type="ECO:0000259" key="9">
    <source>
        <dbReference type="Pfam" id="PF02932"/>
    </source>
</evidence>
<comment type="caution">
    <text evidence="10">The sequence shown here is derived from an EMBL/GenBank/DDBJ whole genome shotgun (WGS) entry which is preliminary data.</text>
</comment>
<dbReference type="PANTHER" id="PTHR18945">
    <property type="entry name" value="NEUROTRANSMITTER GATED ION CHANNEL"/>
    <property type="match status" value="1"/>
</dbReference>
<evidence type="ECO:0000256" key="4">
    <source>
        <dbReference type="ARBA" id="ARBA00023136"/>
    </source>
</evidence>
<dbReference type="Gene3D" id="1.20.58.390">
    <property type="entry name" value="Neurotransmitter-gated ion-channel transmembrane domain"/>
    <property type="match status" value="1"/>
</dbReference>
<evidence type="ECO:0000256" key="5">
    <source>
        <dbReference type="SAM" id="MobiDB-lite"/>
    </source>
</evidence>
<feature type="region of interest" description="Disordered" evidence="5">
    <location>
        <begin position="370"/>
        <end position="389"/>
    </location>
</feature>
<feature type="transmembrane region" description="Helical" evidence="6">
    <location>
        <begin position="280"/>
        <end position="299"/>
    </location>
</feature>
<dbReference type="InterPro" id="IPR036734">
    <property type="entry name" value="Neur_chan_lig-bd_sf"/>
</dbReference>
<keyword evidence="11" id="KW-1185">Reference proteome</keyword>
<keyword evidence="4 6" id="KW-0472">Membrane</keyword>
<dbReference type="InterPro" id="IPR038050">
    <property type="entry name" value="Neuro_actylchol_rec"/>
</dbReference>
<dbReference type="CDD" id="cd19051">
    <property type="entry name" value="LGIC_TM_cation"/>
    <property type="match status" value="1"/>
</dbReference>
<feature type="signal peptide" evidence="7">
    <location>
        <begin position="1"/>
        <end position="20"/>
    </location>
</feature>
<dbReference type="InterPro" id="IPR006202">
    <property type="entry name" value="Neur_chan_lig-bd"/>
</dbReference>